<dbReference type="RefSeq" id="WP_344993677.1">
    <property type="nucleotide sequence ID" value="NZ_BAABCD010000022.1"/>
</dbReference>
<evidence type="ECO:0000256" key="1">
    <source>
        <dbReference type="SAM" id="MobiDB-lite"/>
    </source>
</evidence>
<protein>
    <recommendedName>
        <fullName evidence="4">ESX-1 secretion-associated protein</fullName>
    </recommendedName>
</protein>
<organism evidence="2 3">
    <name type="scientific">Dietzia aurantiaca</name>
    <dbReference type="NCBI Taxonomy" id="983873"/>
    <lineage>
        <taxon>Bacteria</taxon>
        <taxon>Bacillati</taxon>
        <taxon>Actinomycetota</taxon>
        <taxon>Actinomycetes</taxon>
        <taxon>Mycobacteriales</taxon>
        <taxon>Dietziaceae</taxon>
        <taxon>Dietzia</taxon>
    </lineage>
</organism>
<feature type="region of interest" description="Disordered" evidence="1">
    <location>
        <begin position="1"/>
        <end position="27"/>
    </location>
</feature>
<comment type="caution">
    <text evidence="2">The sequence shown here is derived from an EMBL/GenBank/DDBJ whole genome shotgun (WGS) entry which is preliminary data.</text>
</comment>
<reference evidence="3" key="1">
    <citation type="journal article" date="2019" name="Int. J. Syst. Evol. Microbiol.">
        <title>The Global Catalogue of Microorganisms (GCM) 10K type strain sequencing project: providing services to taxonomists for standard genome sequencing and annotation.</title>
        <authorList>
            <consortium name="The Broad Institute Genomics Platform"/>
            <consortium name="The Broad Institute Genome Sequencing Center for Infectious Disease"/>
            <person name="Wu L."/>
            <person name="Ma J."/>
        </authorList>
    </citation>
    <scope>NUCLEOTIDE SEQUENCE [LARGE SCALE GENOMIC DNA]</scope>
    <source>
        <strain evidence="3">JCM 11882</strain>
    </source>
</reference>
<proteinExistence type="predicted"/>
<sequence length="134" mass="13009">MAEQDSASDPGPESGPSHGSAPGQGGAGLLAFQQAAVLGQAVRIREAGEAGATRSVELVGALEEASAAASGMAAAVPGGVICGPALAECAALLARRARDSAEESKRIAGSMTRGAGLLAEADEEVANRVSRAAG</sequence>
<name>A0ABV9PTX1_9ACTN</name>
<evidence type="ECO:0000313" key="3">
    <source>
        <dbReference type="Proteomes" id="UP001595836"/>
    </source>
</evidence>
<evidence type="ECO:0000313" key="2">
    <source>
        <dbReference type="EMBL" id="MFC4754836.1"/>
    </source>
</evidence>
<dbReference type="EMBL" id="JBHSHP010000021">
    <property type="protein sequence ID" value="MFC4754836.1"/>
    <property type="molecule type" value="Genomic_DNA"/>
</dbReference>
<dbReference type="Proteomes" id="UP001595836">
    <property type="component" value="Unassembled WGS sequence"/>
</dbReference>
<accession>A0ABV9PTX1</accession>
<keyword evidence="3" id="KW-1185">Reference proteome</keyword>
<gene>
    <name evidence="2" type="ORF">ACFO7U_08585</name>
</gene>
<evidence type="ECO:0008006" key="4">
    <source>
        <dbReference type="Google" id="ProtNLM"/>
    </source>
</evidence>